<dbReference type="EMBL" id="CP001715">
    <property type="protein sequence ID" value="ACV33406.1"/>
    <property type="molecule type" value="Genomic_DNA"/>
</dbReference>
<gene>
    <name evidence="1" type="ordered locus">CAP2UW1_0032</name>
</gene>
<evidence type="ECO:0000313" key="1">
    <source>
        <dbReference type="EMBL" id="ACV33406.1"/>
    </source>
</evidence>
<name>C7RIS0_ACCRE</name>
<evidence type="ECO:0008006" key="2">
    <source>
        <dbReference type="Google" id="ProtNLM"/>
    </source>
</evidence>
<dbReference type="STRING" id="522306.CAP2UW1_0032"/>
<sequence length="953" mass="102073">MDRQDLAEWSCELDDEEFVVALAALGVLAASGRARELASAVDARAREGETPSLVAATRDLSSRFVALDAAGDGLLNWRAPPRRMGRGGGLAKWPPAPVLLMAWGDYLAQVAKWRRPGLAGGPRLAVHDGKRQPGRTLSFAQALASPGAGLASVFVADMFAADGRTNWRWPFTVASLVDDPLAPELAVALGGGLPAGSPYRFVTVERSDAEVEVLVVGASLGQALARVLTRDIRLRCCVVIVCGFAQDSPAEAAPLLRSLVSRLAAEGVAVVGAVSEVRELVACVGKFAAGLAANQPIDLALCSAFGGKVLPLLNQDLLALARPERSLDALSHRLRCLPPEMRLDLAAESAQQLGVAEKEFAPRARGGRSGGGELGTVRGVPVGAGSLSDLAAQLRAAEAQIPNSRYVQQKSFRRIRDRFVAERRGYVVGEPVRVRVLIGPRKAGVSAAPSAFPEDKLERDRSTHRLQLVLHEPQQFATPLLGEILLPRDGDSSEAQFVFTPRAPGDFAARLTVLHRGRVLQTVMLCTRVVERAELLAGLRGGIRLEDESRLRQDWSDLGARRRFDMALVFNHTAAEQPRLTGVAGQRAWATDLSSIEEPVRSINDLISAVASKVADHEEGLDQGDNPALLVQLARIGADVYSKLYLDQLQQLTAGGLDVGSDAVTHIQVVSTRSDALVPIEFFYDLPPPDADAQVCRQHLQALRDGRCPANCEGAGAPARHVCPMGFWGLKKVIERHFYSAVLGKPDGAELVIQAEPTAQRNRLDVRTGALLGYSREVSAEEVQALLETMKGALGGEVGVAEDWAEWKQQVAGGPGLLLAFPHNEGRKQDVRLEIGGSFLSTLRLPAEYVRAPGAPAPLVFLLGCDTSSTAEDYASHVRYFRQAGAAAVVSTIATVFGRHAVIVGEKIVARLLGAGGEQRLGEIIRDAKREAMRESVPMALCVVAFGDADWRL</sequence>
<dbReference type="HOGENOM" id="CLU_309198_0_0_4"/>
<dbReference type="eggNOG" id="ENOG5032T9R">
    <property type="taxonomic scope" value="Bacteria"/>
</dbReference>
<accession>C7RIS0</accession>
<organism evidence="1">
    <name type="scientific">Accumulibacter regalis</name>
    <dbReference type="NCBI Taxonomy" id="522306"/>
    <lineage>
        <taxon>Bacteria</taxon>
        <taxon>Pseudomonadati</taxon>
        <taxon>Pseudomonadota</taxon>
        <taxon>Betaproteobacteria</taxon>
        <taxon>Candidatus Accumulibacter</taxon>
    </lineage>
</organism>
<dbReference type="AlphaFoldDB" id="C7RIS0"/>
<reference evidence="1" key="1">
    <citation type="submission" date="2009-08" db="EMBL/GenBank/DDBJ databases">
        <authorList>
            <consortium name="US DOE Joint Genome Institute"/>
            <person name="Lucas S."/>
            <person name="Copeland A."/>
            <person name="Lapidus A."/>
            <person name="Glavina del Rio T."/>
            <person name="Dalin E."/>
            <person name="Tice H."/>
            <person name="Bruce D."/>
            <person name="Barry K."/>
            <person name="Pitluck S."/>
            <person name="Lowry S."/>
            <person name="Larimer F."/>
            <person name="Land M."/>
            <person name="Hauser L."/>
            <person name="Kyrpides N."/>
            <person name="Ivanova N."/>
            <person name="McMahon K.D."/>
            <person name="Hugenholtz P."/>
        </authorList>
    </citation>
    <scope>NUCLEOTIDE SEQUENCE</scope>
    <source>
        <strain evidence="1">UW-1</strain>
    </source>
</reference>
<proteinExistence type="predicted"/>
<reference evidence="1" key="2">
    <citation type="submission" date="2009-09" db="EMBL/GenBank/DDBJ databases">
        <title>Complete sequence of chromosome of Candidatus Accumulibacter phosphatis clade IIA str. UW-1.</title>
        <authorList>
            <consortium name="US DOE Joint Genome Institute"/>
            <person name="Martin H.G."/>
            <person name="Ivanova N."/>
            <person name="Kunin V."/>
            <person name="Warnecke F."/>
            <person name="Barry K."/>
            <person name="He S."/>
            <person name="Salamov A."/>
            <person name="Szeto E."/>
            <person name="Dalin E."/>
            <person name="Pangilinan J.L."/>
            <person name="Lapidus A."/>
            <person name="Lowry S."/>
            <person name="Kyrpides N.C."/>
            <person name="McMahon K.D."/>
            <person name="Hugenholtz P."/>
        </authorList>
    </citation>
    <scope>NUCLEOTIDE SEQUENCE [LARGE SCALE GENOMIC DNA]</scope>
    <source>
        <strain evidence="1">UW-1</strain>
    </source>
</reference>
<dbReference type="KEGG" id="app:CAP2UW1_0032"/>
<protein>
    <recommendedName>
        <fullName evidence="2">CHAT domain-containing protein</fullName>
    </recommendedName>
</protein>